<gene>
    <name evidence="6" type="ORF">Fcan01_17830</name>
</gene>
<feature type="signal peptide" evidence="3">
    <location>
        <begin position="1"/>
        <end position="18"/>
    </location>
</feature>
<feature type="binding site" evidence="2">
    <location>
        <position position="320"/>
    </location>
    <ligand>
        <name>Zn(2+)</name>
        <dbReference type="ChEBI" id="CHEBI:29105"/>
        <note>catalytic</note>
    </ligand>
</feature>
<comment type="caution">
    <text evidence="2">Lacks conserved residue(s) required for the propagation of feature annotation.</text>
</comment>
<dbReference type="GO" id="GO:0008061">
    <property type="term" value="F:chitin binding"/>
    <property type="evidence" value="ECO:0007669"/>
    <property type="project" value="InterPro"/>
</dbReference>
<proteinExistence type="predicted"/>
<dbReference type="PROSITE" id="PS50940">
    <property type="entry name" value="CHIT_BIND_II"/>
    <property type="match status" value="1"/>
</dbReference>
<dbReference type="OMA" id="PWTQNLN"/>
<dbReference type="Pfam" id="PF13582">
    <property type="entry name" value="Reprolysin_3"/>
    <property type="match status" value="1"/>
</dbReference>
<feature type="binding site" evidence="2">
    <location>
        <position position="316"/>
    </location>
    <ligand>
        <name>Zn(2+)</name>
        <dbReference type="ChEBI" id="CHEBI:29105"/>
        <note>catalytic</note>
    </ligand>
</feature>
<evidence type="ECO:0000259" key="4">
    <source>
        <dbReference type="PROSITE" id="PS50215"/>
    </source>
</evidence>
<evidence type="ECO:0000259" key="5">
    <source>
        <dbReference type="PROSITE" id="PS50940"/>
    </source>
</evidence>
<dbReference type="SUPFAM" id="SSF55486">
    <property type="entry name" value="Metalloproteases ('zincins'), catalytic domain"/>
    <property type="match status" value="1"/>
</dbReference>
<organism evidence="6 7">
    <name type="scientific">Folsomia candida</name>
    <name type="common">Springtail</name>
    <dbReference type="NCBI Taxonomy" id="158441"/>
    <lineage>
        <taxon>Eukaryota</taxon>
        <taxon>Metazoa</taxon>
        <taxon>Ecdysozoa</taxon>
        <taxon>Arthropoda</taxon>
        <taxon>Hexapoda</taxon>
        <taxon>Collembola</taxon>
        <taxon>Entomobryomorpha</taxon>
        <taxon>Isotomoidea</taxon>
        <taxon>Isotomidae</taxon>
        <taxon>Proisotominae</taxon>
        <taxon>Folsomia</taxon>
    </lineage>
</organism>
<keyword evidence="2" id="KW-0479">Metal-binding</keyword>
<feature type="domain" description="Chitin-binding type-2" evidence="5">
    <location>
        <begin position="486"/>
        <end position="533"/>
    </location>
</feature>
<dbReference type="Proteomes" id="UP000198287">
    <property type="component" value="Unassembled WGS sequence"/>
</dbReference>
<dbReference type="EMBL" id="LNIX01000013">
    <property type="protein sequence ID" value="OXA47337.1"/>
    <property type="molecule type" value="Genomic_DNA"/>
</dbReference>
<comment type="caution">
    <text evidence="6">The sequence shown here is derived from an EMBL/GenBank/DDBJ whole genome shotgun (WGS) entry which is preliminary data.</text>
</comment>
<dbReference type="Pfam" id="PF01607">
    <property type="entry name" value="CBM_14"/>
    <property type="match status" value="1"/>
</dbReference>
<evidence type="ECO:0000256" key="3">
    <source>
        <dbReference type="SAM" id="SignalP"/>
    </source>
</evidence>
<dbReference type="PANTHER" id="PTHR11905">
    <property type="entry name" value="ADAM A DISINTEGRIN AND METALLOPROTEASE DOMAIN"/>
    <property type="match status" value="1"/>
</dbReference>
<evidence type="ECO:0000313" key="6">
    <source>
        <dbReference type="EMBL" id="OXA47337.1"/>
    </source>
</evidence>
<reference evidence="6 7" key="1">
    <citation type="submission" date="2015-12" db="EMBL/GenBank/DDBJ databases">
        <title>The genome of Folsomia candida.</title>
        <authorList>
            <person name="Faddeeva A."/>
            <person name="Derks M.F."/>
            <person name="Anvar Y."/>
            <person name="Smit S."/>
            <person name="Van Straalen N."/>
            <person name="Roelofs D."/>
        </authorList>
    </citation>
    <scope>NUCLEOTIDE SEQUENCE [LARGE SCALE GENOMIC DNA]</scope>
    <source>
        <strain evidence="6 7">VU population</strain>
        <tissue evidence="6">Whole body</tissue>
    </source>
</reference>
<feature type="chain" id="PRO_5012036491" evidence="3">
    <location>
        <begin position="19"/>
        <end position="538"/>
    </location>
</feature>
<feature type="binding site" evidence="2">
    <location>
        <position position="326"/>
    </location>
    <ligand>
        <name>Zn(2+)</name>
        <dbReference type="ChEBI" id="CHEBI:29105"/>
        <note>catalytic</note>
    </ligand>
</feature>
<dbReference type="PANTHER" id="PTHR11905:SF159">
    <property type="entry name" value="ADAM METALLOPROTEASE"/>
    <property type="match status" value="1"/>
</dbReference>
<feature type="domain" description="Peptidase M12B" evidence="4">
    <location>
        <begin position="168"/>
        <end position="382"/>
    </location>
</feature>
<evidence type="ECO:0000256" key="1">
    <source>
        <dbReference type="ARBA" id="ARBA00023049"/>
    </source>
</evidence>
<dbReference type="PROSITE" id="PS50215">
    <property type="entry name" value="ADAM_MEPRO"/>
    <property type="match status" value="1"/>
</dbReference>
<dbReference type="InterPro" id="IPR002557">
    <property type="entry name" value="Chitin-bd_dom"/>
</dbReference>
<dbReference type="GO" id="GO:0004222">
    <property type="term" value="F:metalloendopeptidase activity"/>
    <property type="evidence" value="ECO:0007669"/>
    <property type="project" value="InterPro"/>
</dbReference>
<dbReference type="InterPro" id="IPR001590">
    <property type="entry name" value="Peptidase_M12B"/>
</dbReference>
<dbReference type="GO" id="GO:0046872">
    <property type="term" value="F:metal ion binding"/>
    <property type="evidence" value="ECO:0007669"/>
    <property type="project" value="UniProtKB-KW"/>
</dbReference>
<dbReference type="AlphaFoldDB" id="A0A226DRN7"/>
<dbReference type="SUPFAM" id="SSF57625">
    <property type="entry name" value="Invertebrate chitin-binding proteins"/>
    <property type="match status" value="1"/>
</dbReference>
<keyword evidence="1" id="KW-0482">Metalloprotease</keyword>
<keyword evidence="6" id="KW-0401">Integrin</keyword>
<dbReference type="GO" id="GO:0005576">
    <property type="term" value="C:extracellular region"/>
    <property type="evidence" value="ECO:0007669"/>
    <property type="project" value="InterPro"/>
</dbReference>
<name>A0A226DRN7_FOLCA</name>
<dbReference type="Gene3D" id="2.170.140.10">
    <property type="entry name" value="Chitin binding domain"/>
    <property type="match status" value="1"/>
</dbReference>
<keyword evidence="1" id="KW-0645">Protease</keyword>
<dbReference type="Gene3D" id="3.40.390.10">
    <property type="entry name" value="Collagenase (Catalytic Domain)"/>
    <property type="match status" value="1"/>
</dbReference>
<dbReference type="OrthoDB" id="10035764at2759"/>
<evidence type="ECO:0000256" key="2">
    <source>
        <dbReference type="PROSITE-ProRule" id="PRU00276"/>
    </source>
</evidence>
<dbReference type="GO" id="GO:0006509">
    <property type="term" value="P:membrane protein ectodomain proteolysis"/>
    <property type="evidence" value="ECO:0007669"/>
    <property type="project" value="TreeGrafter"/>
</dbReference>
<feature type="active site" evidence="2">
    <location>
        <position position="317"/>
    </location>
</feature>
<sequence>MFFVNFLIFSSLTAGILAISAKVDLSQVSDGYRGQIHVENGDSVQLNLKKSIAPVFHPNFKITSISGNIQTDVTPPVEVLEGIENSIFEDPENGAVLRVGQDGTELHGIVGNMRIKKVDGAHEISHVTDHVDKGGKTDYRNIPGDTQDWLQPNFTRSSSSRIGIQAMATVELLIFVDFATYTLFGADIARIAEYKALFIKGVSSIFATNADPTVTLQIVTMIVITSPADQPFVENNKAGGVIVSLEGIFFDFNTYLVANAANHPGYDVAALMTAEAVGPEEPIGIAFVGGGCNPLYKGTVSQDRFASFIGVRLLAHELGHKLGSDHDGELGGAACSQQDRYIMHPVIGPLGGENRFRFSECSKRMMQNFLSLPRASCLSTKNFLGTPWSSPPNLPGDLVDLNAICRNVIGRPNAAVDPTARPDQLCSNVRCQWVAPCNPPIDMASCTMTTDLGTPGPDGAPCGANGKCQLGRCVGVEGPVQPPPVPFTCKVEGTFKHDNCRQYYRCVKIGASLYTYVMTCPSGSYFNAGTSKCVLGNC</sequence>
<dbReference type="InterPro" id="IPR036508">
    <property type="entry name" value="Chitin-bd_dom_sf"/>
</dbReference>
<protein>
    <submittedName>
        <fullName evidence="6">A disintegrin and metalloproteinase with thrombospondin motifs 16</fullName>
    </submittedName>
</protein>
<dbReference type="Gene3D" id="3.40.1620.60">
    <property type="match status" value="1"/>
</dbReference>
<dbReference type="InterPro" id="IPR024079">
    <property type="entry name" value="MetalloPept_cat_dom_sf"/>
</dbReference>
<evidence type="ECO:0000313" key="7">
    <source>
        <dbReference type="Proteomes" id="UP000198287"/>
    </source>
</evidence>
<keyword evidence="3" id="KW-0732">Signal</keyword>
<dbReference type="GO" id="GO:0007229">
    <property type="term" value="P:integrin-mediated signaling pathway"/>
    <property type="evidence" value="ECO:0007669"/>
    <property type="project" value="UniProtKB-KW"/>
</dbReference>
<keyword evidence="1" id="KW-0378">Hydrolase</keyword>
<accession>A0A226DRN7</accession>
<keyword evidence="7" id="KW-1185">Reference proteome</keyword>
<keyword evidence="2" id="KW-0862">Zinc</keyword>